<dbReference type="AlphaFoldDB" id="A0A177KLZ8"/>
<comment type="caution">
    <text evidence="1">The sequence shown here is derived from an EMBL/GenBank/DDBJ whole genome shotgun (WGS) entry which is preliminary data.</text>
</comment>
<reference evidence="1 2" key="1">
    <citation type="submission" date="2016-01" db="EMBL/GenBank/DDBJ databases">
        <title>Investigation of taxonomic status of Bacillus aminovorans.</title>
        <authorList>
            <person name="Verma A."/>
            <person name="Pal Y."/>
            <person name="Krishnamurthi S."/>
        </authorList>
    </citation>
    <scope>NUCLEOTIDE SEQUENCE [LARGE SCALE GENOMIC DNA]</scope>
    <source>
        <strain evidence="1 2">DSM 4337</strain>
    </source>
</reference>
<dbReference type="Proteomes" id="UP000077271">
    <property type="component" value="Unassembled WGS sequence"/>
</dbReference>
<dbReference type="SUPFAM" id="SSF53850">
    <property type="entry name" value="Periplasmic binding protein-like II"/>
    <property type="match status" value="1"/>
</dbReference>
<dbReference type="OrthoDB" id="506341at2"/>
<proteinExistence type="predicted"/>
<evidence type="ECO:0000313" key="1">
    <source>
        <dbReference type="EMBL" id="OAH53601.1"/>
    </source>
</evidence>
<gene>
    <name evidence="1" type="ORF">AWH48_09960</name>
</gene>
<accession>A0A177KLZ8</accession>
<organism evidence="1 2">
    <name type="scientific">Domibacillus aminovorans</name>
    <dbReference type="NCBI Taxonomy" id="29332"/>
    <lineage>
        <taxon>Bacteria</taxon>
        <taxon>Bacillati</taxon>
        <taxon>Bacillota</taxon>
        <taxon>Bacilli</taxon>
        <taxon>Bacillales</taxon>
        <taxon>Bacillaceae</taxon>
        <taxon>Domibacillus</taxon>
    </lineage>
</organism>
<dbReference type="RefSeq" id="WP_018392174.1">
    <property type="nucleotide sequence ID" value="NZ_LQWZ01000035.1"/>
</dbReference>
<name>A0A177KLZ8_9BACI</name>
<protein>
    <submittedName>
        <fullName evidence="1">Uncharacterized protein</fullName>
    </submittedName>
</protein>
<dbReference type="Gene3D" id="3.40.190.10">
    <property type="entry name" value="Periplasmic binding protein-like II"/>
    <property type="match status" value="1"/>
</dbReference>
<evidence type="ECO:0000313" key="2">
    <source>
        <dbReference type="Proteomes" id="UP000077271"/>
    </source>
</evidence>
<sequence length="95" mass="10901">MSQLLTISKYNTYKIEKNPELVQSIVSVHEKAIDFINSNPDETKTLTIADIKETTKQELPVDIVDSAWKRITYTADINEEVVKEFAALIDKQFIQ</sequence>
<dbReference type="EMBL" id="LQWZ01000035">
    <property type="protein sequence ID" value="OAH53601.1"/>
    <property type="molecule type" value="Genomic_DNA"/>
</dbReference>